<evidence type="ECO:0000313" key="2">
    <source>
        <dbReference type="EMBL" id="ETH31410.1"/>
    </source>
</evidence>
<accession>A0AAI9NFB1</accession>
<organism evidence="2 3">
    <name type="scientific">Bordetella pertussis CHLA-26</name>
    <dbReference type="NCBI Taxonomy" id="1331284"/>
    <lineage>
        <taxon>Bacteria</taxon>
        <taxon>Pseudomonadati</taxon>
        <taxon>Pseudomonadota</taxon>
        <taxon>Betaproteobacteria</taxon>
        <taxon>Burkholderiales</taxon>
        <taxon>Alcaligenaceae</taxon>
        <taxon>Bordetella</taxon>
    </lineage>
</organism>
<dbReference type="EMBL" id="AXSB02000018">
    <property type="protein sequence ID" value="ETH31410.1"/>
    <property type="molecule type" value="Genomic_DNA"/>
</dbReference>
<proteinExistence type="predicted"/>
<name>A0AAI9NFB1_BORPT</name>
<dbReference type="AlphaFoldDB" id="A0AAI9NFB1"/>
<reference evidence="2 3" key="1">
    <citation type="journal article" date="2013" name="Genome Announc.">
        <title>Genome Sequences of 28 Bordetella pertussis U.S. Outbreak Strains Dating from 2010 to 2012.</title>
        <authorList>
            <person name="Harvill E.T."/>
            <person name="Goodfield L.L."/>
            <person name="Ivanov Y."/>
            <person name="Meyer J.A."/>
            <person name="Newth C."/>
            <person name="Cassiday P."/>
            <person name="Tondella M.L."/>
            <person name="Liao P."/>
            <person name="Zimmerman J."/>
            <person name="Meert K."/>
            <person name="Wessel D."/>
            <person name="Berger J."/>
            <person name="Dean J.M."/>
            <person name="Holubkov R."/>
            <person name="Burr J."/>
            <person name="Liu T."/>
            <person name="Brinkac L."/>
            <person name="Kim M."/>
            <person name="Losada L."/>
        </authorList>
    </citation>
    <scope>NUCLEOTIDE SEQUENCE [LARGE SCALE GENOMIC DNA]</scope>
    <source>
        <strain evidence="2 3">CHLA-26</strain>
    </source>
</reference>
<gene>
    <name evidence="2" type="ORF">L566_3896</name>
</gene>
<sequence>MPAPTRDDRPDSPPRRLRCTYDTLPRRKPPPGQDMPTARLAPTAAKCRQLAATCAIQAAYLAPCAPERARRAARHRPKLGTE</sequence>
<evidence type="ECO:0000256" key="1">
    <source>
        <dbReference type="SAM" id="MobiDB-lite"/>
    </source>
</evidence>
<evidence type="ECO:0000313" key="3">
    <source>
        <dbReference type="Proteomes" id="UP000018679"/>
    </source>
</evidence>
<feature type="region of interest" description="Disordered" evidence="1">
    <location>
        <begin position="1"/>
        <end position="38"/>
    </location>
</feature>
<protein>
    <submittedName>
        <fullName evidence="2">Uncharacterized protein</fullName>
    </submittedName>
</protein>
<comment type="caution">
    <text evidence="2">The sequence shown here is derived from an EMBL/GenBank/DDBJ whole genome shotgun (WGS) entry which is preliminary data.</text>
</comment>
<feature type="compositionally biased region" description="Basic and acidic residues" evidence="1">
    <location>
        <begin position="1"/>
        <end position="14"/>
    </location>
</feature>
<dbReference type="Proteomes" id="UP000018679">
    <property type="component" value="Unassembled WGS sequence"/>
</dbReference>